<sequence>MTGPDSGLVEDATWLARDVADGLHAVLLTHYPDAETLDTLRPGETDLATANAIIRAVAEVMAREGVEILLQRADRGAFRRWLATREDTPAQRRAWVDRERVLRGADAWRALGLPVPPAEPPPEFPAPPGPVAEDLLVAYADREDGEFETLVNDLLACGRSDVLELALRKMGDRHSEENLAELHADLLAIAAAAETRPSGWAELVALPVALTTGAAPDAVAIAESLLASGGLDPQEQLRFLPGWRSPEDIDALSPPAMRRILLDLVAGREPQDLPPGDTDDLVQRGFGVLVGLRTDWNLTIWDEIVAAGGLPEDEDEDEADETPEARARARAIEAWRGRVVAETGGSVPLDLVPLGEAGDVIAAFLDEATGQVEGLDQIRGFLAEAARAAEGEEVVCRPEIIGDELELAAYTAAGRFLGALTLQPAQLPAPAESMLGLIGGWVRLVKDAPGR</sequence>
<dbReference type="EMBL" id="JAAVTX010000006">
    <property type="protein sequence ID" value="NKE47125.1"/>
    <property type="molecule type" value="Genomic_DNA"/>
</dbReference>
<keyword evidence="2" id="KW-1185">Reference proteome</keyword>
<accession>A0ABX1F4A6</accession>
<evidence type="ECO:0000313" key="2">
    <source>
        <dbReference type="Proteomes" id="UP000765160"/>
    </source>
</evidence>
<dbReference type="RefSeq" id="WP_168052152.1">
    <property type="nucleotide sequence ID" value="NZ_JAATJR010000006.1"/>
</dbReference>
<name>A0ABX1F4A6_9PROT</name>
<reference evidence="1 2" key="1">
    <citation type="submission" date="2020-03" db="EMBL/GenBank/DDBJ databases">
        <title>Roseomonas selenitidurans sp. nov. isolated from soil.</title>
        <authorList>
            <person name="Liu H."/>
        </authorList>
    </citation>
    <scope>NUCLEOTIDE SEQUENCE [LARGE SCALE GENOMIC DNA]</scope>
    <source>
        <strain evidence="1 2">JCM 15073</strain>
    </source>
</reference>
<proteinExistence type="predicted"/>
<evidence type="ECO:0000313" key="1">
    <source>
        <dbReference type="EMBL" id="NKE47125.1"/>
    </source>
</evidence>
<organism evidence="1 2">
    <name type="scientific">Falsiroseomonas frigidaquae</name>
    <dbReference type="NCBI Taxonomy" id="487318"/>
    <lineage>
        <taxon>Bacteria</taxon>
        <taxon>Pseudomonadati</taxon>
        <taxon>Pseudomonadota</taxon>
        <taxon>Alphaproteobacteria</taxon>
        <taxon>Acetobacterales</taxon>
        <taxon>Roseomonadaceae</taxon>
        <taxon>Falsiroseomonas</taxon>
    </lineage>
</organism>
<gene>
    <name evidence="1" type="ORF">HB662_20270</name>
</gene>
<dbReference type="Proteomes" id="UP000765160">
    <property type="component" value="Unassembled WGS sequence"/>
</dbReference>
<protein>
    <submittedName>
        <fullName evidence="1">Uncharacterized protein</fullName>
    </submittedName>
</protein>
<comment type="caution">
    <text evidence="1">The sequence shown here is derived from an EMBL/GenBank/DDBJ whole genome shotgun (WGS) entry which is preliminary data.</text>
</comment>